<dbReference type="NCBIfam" id="NF004490">
    <property type="entry name" value="PRK05820.1"/>
    <property type="match status" value="1"/>
</dbReference>
<dbReference type="InterPro" id="IPR013102">
    <property type="entry name" value="PYNP_C"/>
</dbReference>
<keyword evidence="5 7" id="KW-0808">Transferase</keyword>
<evidence type="ECO:0000256" key="2">
    <source>
        <dbReference type="ARBA" id="ARBA00011738"/>
    </source>
</evidence>
<dbReference type="InterPro" id="IPR013465">
    <property type="entry name" value="Thymidine_Pase"/>
</dbReference>
<dbReference type="PANTHER" id="PTHR10515">
    <property type="entry name" value="THYMIDINE PHOSPHORYLASE"/>
    <property type="match status" value="1"/>
</dbReference>
<dbReference type="InterPro" id="IPR000312">
    <property type="entry name" value="Glycosyl_Trfase_fam3"/>
</dbReference>
<dbReference type="Pfam" id="PF07831">
    <property type="entry name" value="PYNP_C"/>
    <property type="match status" value="1"/>
</dbReference>
<keyword evidence="9" id="KW-0614">Plasmid</keyword>
<evidence type="ECO:0000256" key="5">
    <source>
        <dbReference type="ARBA" id="ARBA00022679"/>
    </source>
</evidence>
<comment type="subunit">
    <text evidence="2 7">Homodimer.</text>
</comment>
<evidence type="ECO:0000256" key="3">
    <source>
        <dbReference type="ARBA" id="ARBA00011892"/>
    </source>
</evidence>
<comment type="catalytic activity">
    <reaction evidence="6 7">
        <text>thymidine + phosphate = 2-deoxy-alpha-D-ribose 1-phosphate + thymine</text>
        <dbReference type="Rhea" id="RHEA:16037"/>
        <dbReference type="ChEBI" id="CHEBI:17748"/>
        <dbReference type="ChEBI" id="CHEBI:17821"/>
        <dbReference type="ChEBI" id="CHEBI:43474"/>
        <dbReference type="ChEBI" id="CHEBI:57259"/>
        <dbReference type="EC" id="2.4.2.4"/>
    </reaction>
</comment>
<dbReference type="HAMAP" id="MF_01628">
    <property type="entry name" value="Thymid_phosp"/>
    <property type="match status" value="1"/>
</dbReference>
<dbReference type="Gene3D" id="1.20.970.10">
    <property type="entry name" value="Transferase, Pyrimidine Nucleoside Phosphorylase, Chain C"/>
    <property type="match status" value="1"/>
</dbReference>
<dbReference type="InterPro" id="IPR036320">
    <property type="entry name" value="Glycosyl_Trfase_fam3_N_dom_sf"/>
</dbReference>
<accession>A0AAU7S6G7</accession>
<dbReference type="Gene3D" id="3.40.1030.10">
    <property type="entry name" value="Nucleoside phosphorylase/phosphoribosyltransferase catalytic domain"/>
    <property type="match status" value="1"/>
</dbReference>
<dbReference type="InterPro" id="IPR017459">
    <property type="entry name" value="Glycosyl_Trfase_fam3_N_dom"/>
</dbReference>
<organism evidence="9">
    <name type="scientific">Rhizobium sp. ZPR3</name>
    <dbReference type="NCBI Taxonomy" id="3158967"/>
    <lineage>
        <taxon>Bacteria</taxon>
        <taxon>Pseudomonadati</taxon>
        <taxon>Pseudomonadota</taxon>
        <taxon>Alphaproteobacteria</taxon>
        <taxon>Hyphomicrobiales</taxon>
        <taxon>Rhizobiaceae</taxon>
        <taxon>Rhizobium/Agrobacterium group</taxon>
        <taxon>Rhizobium</taxon>
    </lineage>
</organism>
<dbReference type="RefSeq" id="WP_349963269.1">
    <property type="nucleotide sequence ID" value="NZ_CP157964.1"/>
</dbReference>
<dbReference type="GO" id="GO:0009032">
    <property type="term" value="F:thymidine phosphorylase activity"/>
    <property type="evidence" value="ECO:0007669"/>
    <property type="project" value="UniProtKB-UniRule"/>
</dbReference>
<dbReference type="PANTHER" id="PTHR10515:SF0">
    <property type="entry name" value="THYMIDINE PHOSPHORYLASE"/>
    <property type="match status" value="1"/>
</dbReference>
<dbReference type="GO" id="GO:0046104">
    <property type="term" value="P:thymidine metabolic process"/>
    <property type="evidence" value="ECO:0007669"/>
    <property type="project" value="UniProtKB-UniRule"/>
</dbReference>
<dbReference type="GO" id="GO:0004645">
    <property type="term" value="F:1,4-alpha-oligoglucan phosphorylase activity"/>
    <property type="evidence" value="ECO:0007669"/>
    <property type="project" value="InterPro"/>
</dbReference>
<evidence type="ECO:0000256" key="4">
    <source>
        <dbReference type="ARBA" id="ARBA00022676"/>
    </source>
</evidence>
<proteinExistence type="inferred from homology"/>
<dbReference type="SUPFAM" id="SSF47648">
    <property type="entry name" value="Nucleoside phosphorylase/phosphoribosyltransferase N-terminal domain"/>
    <property type="match status" value="1"/>
</dbReference>
<dbReference type="Pfam" id="PF02885">
    <property type="entry name" value="Glycos_trans_3N"/>
    <property type="match status" value="1"/>
</dbReference>
<dbReference type="AlphaFoldDB" id="A0AAU7S6G7"/>
<keyword evidence="4 7" id="KW-0328">Glycosyltransferase</keyword>
<protein>
    <recommendedName>
        <fullName evidence="3 7">Thymidine phosphorylase</fullName>
        <ecNumber evidence="3 7">2.4.2.4</ecNumber>
    </recommendedName>
    <alternativeName>
        <fullName evidence="7">TdRPase</fullName>
    </alternativeName>
</protein>
<comment type="similarity">
    <text evidence="1 7">Belongs to the thymidine/pyrimidine-nucleoside phosphorylase family.</text>
</comment>
<dbReference type="EC" id="2.4.2.4" evidence="3 7"/>
<name>A0AAU7S6G7_9HYPH</name>
<dbReference type="PIRSF" id="PIRSF000478">
    <property type="entry name" value="TP_PyNP"/>
    <property type="match status" value="1"/>
</dbReference>
<geneLocation type="plasmid" evidence="9">
    <name>unnamed4</name>
</geneLocation>
<evidence type="ECO:0000313" key="9">
    <source>
        <dbReference type="EMBL" id="XBT98011.1"/>
    </source>
</evidence>
<evidence type="ECO:0000256" key="6">
    <source>
        <dbReference type="ARBA" id="ARBA00048550"/>
    </source>
</evidence>
<dbReference type="SUPFAM" id="SSF52418">
    <property type="entry name" value="Nucleoside phosphorylase/phosphoribosyltransferase catalytic domain"/>
    <property type="match status" value="1"/>
</dbReference>
<evidence type="ECO:0000256" key="7">
    <source>
        <dbReference type="HAMAP-Rule" id="MF_01628"/>
    </source>
</evidence>
<dbReference type="Gene3D" id="3.90.1170.30">
    <property type="entry name" value="Pyrimidine nucleoside phosphorylase-like, C-terminal domain"/>
    <property type="match status" value="1"/>
</dbReference>
<dbReference type="NCBIfam" id="TIGR02643">
    <property type="entry name" value="T_phosphoryl"/>
    <property type="match status" value="1"/>
</dbReference>
<gene>
    <name evidence="7 9" type="primary">deoA</name>
    <name evidence="9" type="ORF">ABM479_34615</name>
</gene>
<dbReference type="InterPro" id="IPR035902">
    <property type="entry name" value="Nuc_phospho_transferase"/>
</dbReference>
<dbReference type="GO" id="GO:0005829">
    <property type="term" value="C:cytosol"/>
    <property type="evidence" value="ECO:0007669"/>
    <property type="project" value="TreeGrafter"/>
</dbReference>
<dbReference type="SMART" id="SM00941">
    <property type="entry name" value="PYNP_C"/>
    <property type="match status" value="1"/>
</dbReference>
<dbReference type="InterPro" id="IPR036566">
    <property type="entry name" value="PYNP-like_C_sf"/>
</dbReference>
<evidence type="ECO:0000259" key="8">
    <source>
        <dbReference type="SMART" id="SM00941"/>
    </source>
</evidence>
<comment type="function">
    <text evidence="7">The enzymes which catalyze the reversible phosphorolysis of pyrimidine nucleosides are involved in the degradation of these compounds and in their utilization as carbon and energy sources, or in the rescue of pyrimidine bases for nucleotide synthesis.</text>
</comment>
<dbReference type="GO" id="GO:0006206">
    <property type="term" value="P:pyrimidine nucleobase metabolic process"/>
    <property type="evidence" value="ECO:0007669"/>
    <property type="project" value="InterPro"/>
</dbReference>
<sequence length="439" mass="45893">MTLPQEIIRKKRDQLELDRSEISNFVQGIADGDVSQPQIAAFAMAVFLNKLTINERVSLTLAQRDSGSVLEWGTLKLNGPVVDKHSTGGVGDLVSLILGPLVAACGGYVPMISGKGLGHTGGTLDKLQSIPGYNIAPSTEDFKRVVKEAGIAIIGQTASLAPADGRIYSIRDVTATVESIDLITASILSKKLSAGLDALVMDVKVGSGAVMPTFDKSVELAKSIVDVGNGAGMSTGAVLTDMSQPLGPAAGNSVEVICAIEYLTGKSRPSRLHDVTFTLCEYMLVAGKLAKNEVDARHMLNQALASGGAAECFAKMVSLLGGPTDLLEATGKYIQTAPIVVPVIPPIEGFVQEIDCRALGMTVVELGGGRRRPDDIVDPLVGITDLAEIGQNVPTGHPLAYVHARSVEDASLAAEKISKAFRMGPSPVAAPPSVYTSIR</sequence>
<dbReference type="NCBIfam" id="TIGR02644">
    <property type="entry name" value="Y_phosphoryl"/>
    <property type="match status" value="1"/>
</dbReference>
<evidence type="ECO:0000256" key="1">
    <source>
        <dbReference type="ARBA" id="ARBA00006915"/>
    </source>
</evidence>
<dbReference type="Pfam" id="PF00591">
    <property type="entry name" value="Glycos_transf_3"/>
    <property type="match status" value="1"/>
</dbReference>
<dbReference type="InterPro" id="IPR018090">
    <property type="entry name" value="Pyrmidine_PPas_bac/euk"/>
</dbReference>
<feature type="domain" description="Pyrimidine nucleoside phosphorylase C-terminal" evidence="8">
    <location>
        <begin position="350"/>
        <end position="424"/>
    </location>
</feature>
<dbReference type="InterPro" id="IPR000053">
    <property type="entry name" value="Thymidine/pyrmidine_PPase"/>
</dbReference>
<reference evidence="9" key="1">
    <citation type="submission" date="2024-06" db="EMBL/GenBank/DDBJ databases">
        <authorList>
            <person name="Li T."/>
            <person name="Gao R."/>
        </authorList>
    </citation>
    <scope>NUCLEOTIDE SEQUENCE</scope>
    <source>
        <strain evidence="9">ZPR3</strain>
        <plasmid evidence="9">unnamed4</plasmid>
    </source>
</reference>
<comment type="pathway">
    <text evidence="7">Pyrimidine metabolism; dTMP biosynthesis via salvage pathway; dTMP from thymine: step 1/2.</text>
</comment>
<dbReference type="EMBL" id="CP157964">
    <property type="protein sequence ID" value="XBT98011.1"/>
    <property type="molecule type" value="Genomic_DNA"/>
</dbReference>
<dbReference type="SUPFAM" id="SSF54680">
    <property type="entry name" value="Pyrimidine nucleoside phosphorylase C-terminal domain"/>
    <property type="match status" value="1"/>
</dbReference>
<dbReference type="FunFam" id="3.40.1030.10:FF:000003">
    <property type="entry name" value="Pyrimidine-nucleoside phosphorylase"/>
    <property type="match status" value="1"/>
</dbReference>